<dbReference type="EMBL" id="JAVRRD010000026">
    <property type="protein sequence ID" value="KAK5047367.1"/>
    <property type="molecule type" value="Genomic_DNA"/>
</dbReference>
<evidence type="ECO:0000256" key="6">
    <source>
        <dbReference type="ARBA" id="ARBA00023136"/>
    </source>
</evidence>
<protein>
    <recommendedName>
        <fullName evidence="8">Cytochrome b561 domain-containing protein</fullName>
    </recommendedName>
</protein>
<evidence type="ECO:0000256" key="3">
    <source>
        <dbReference type="ARBA" id="ARBA00022692"/>
    </source>
</evidence>
<dbReference type="Pfam" id="PF03188">
    <property type="entry name" value="Cytochrom_B561"/>
    <property type="match status" value="1"/>
</dbReference>
<feature type="transmembrane region" description="Helical" evidence="7">
    <location>
        <begin position="60"/>
        <end position="78"/>
    </location>
</feature>
<dbReference type="InterPro" id="IPR006593">
    <property type="entry name" value="Cyt_b561/ferric_Rdtase_TM"/>
</dbReference>
<proteinExistence type="predicted"/>
<keyword evidence="3 7" id="KW-0812">Transmembrane</keyword>
<evidence type="ECO:0000256" key="1">
    <source>
        <dbReference type="ARBA" id="ARBA00004370"/>
    </source>
</evidence>
<evidence type="ECO:0000256" key="5">
    <source>
        <dbReference type="ARBA" id="ARBA00022989"/>
    </source>
</evidence>
<feature type="transmembrane region" description="Helical" evidence="7">
    <location>
        <begin position="90"/>
        <end position="114"/>
    </location>
</feature>
<comment type="caution">
    <text evidence="9">The sequence shown here is derived from an EMBL/GenBank/DDBJ whole genome shotgun (WGS) entry which is preliminary data.</text>
</comment>
<sequence>MSSFDPSNLPPGFEIPGQKALVAHAAIMCIVFVLSMPIAALTTRSPIKVKVTKLHAPWQMFNVILAITGLGLGASVASNRKIASGETPHILLGCIIVGLLIGVQPVLGILHHLFFRKNNRRGTFGWIHLLLGRIIMVLGLVNGATGFKLAHDNKTVPYFAMLGVVCTVYIGVLLWDWLAPHYKAHKSATQQASVPGHTSETIDMSALEHDRH</sequence>
<dbReference type="RefSeq" id="XP_064702929.1">
    <property type="nucleotide sequence ID" value="XM_064850447.1"/>
</dbReference>
<keyword evidence="10" id="KW-1185">Reference proteome</keyword>
<reference evidence="9 10" key="1">
    <citation type="submission" date="2023-08" db="EMBL/GenBank/DDBJ databases">
        <title>Black Yeasts Isolated from many extreme environments.</title>
        <authorList>
            <person name="Coleine C."/>
            <person name="Stajich J.E."/>
            <person name="Selbmann L."/>
        </authorList>
    </citation>
    <scope>NUCLEOTIDE SEQUENCE [LARGE SCALE GENOMIC DNA]</scope>
    <source>
        <strain evidence="9 10">CCFEE 5792</strain>
    </source>
</reference>
<accession>A0AAV9N3Z5</accession>
<evidence type="ECO:0000313" key="9">
    <source>
        <dbReference type="EMBL" id="KAK5047367.1"/>
    </source>
</evidence>
<feature type="transmembrane region" description="Helical" evidence="7">
    <location>
        <begin position="126"/>
        <end position="144"/>
    </location>
</feature>
<dbReference type="CDD" id="cd08760">
    <property type="entry name" value="Cyt_b561_FRRS1_like"/>
    <property type="match status" value="1"/>
</dbReference>
<organism evidence="9 10">
    <name type="scientific">Exophiala bonariae</name>
    <dbReference type="NCBI Taxonomy" id="1690606"/>
    <lineage>
        <taxon>Eukaryota</taxon>
        <taxon>Fungi</taxon>
        <taxon>Dikarya</taxon>
        <taxon>Ascomycota</taxon>
        <taxon>Pezizomycotina</taxon>
        <taxon>Eurotiomycetes</taxon>
        <taxon>Chaetothyriomycetidae</taxon>
        <taxon>Chaetothyriales</taxon>
        <taxon>Herpotrichiellaceae</taxon>
        <taxon>Exophiala</taxon>
    </lineage>
</organism>
<comment type="subcellular location">
    <subcellularLocation>
        <location evidence="1">Membrane</location>
    </subcellularLocation>
</comment>
<feature type="transmembrane region" description="Helical" evidence="7">
    <location>
        <begin position="156"/>
        <end position="178"/>
    </location>
</feature>
<name>A0AAV9N3Z5_9EURO</name>
<evidence type="ECO:0000256" key="2">
    <source>
        <dbReference type="ARBA" id="ARBA00022448"/>
    </source>
</evidence>
<evidence type="ECO:0000256" key="4">
    <source>
        <dbReference type="ARBA" id="ARBA00022982"/>
    </source>
</evidence>
<feature type="domain" description="Cytochrome b561" evidence="8">
    <location>
        <begin position="23"/>
        <end position="147"/>
    </location>
</feature>
<dbReference type="GeneID" id="89975059"/>
<evidence type="ECO:0000313" key="10">
    <source>
        <dbReference type="Proteomes" id="UP001358417"/>
    </source>
</evidence>
<dbReference type="SMART" id="SM00665">
    <property type="entry name" value="B561"/>
    <property type="match status" value="1"/>
</dbReference>
<dbReference type="PANTHER" id="PTHR47797:SF1">
    <property type="entry name" value="CYTOCHROME B561 DOMAIN-CONTAINING PROTEIN-RELATED"/>
    <property type="match status" value="1"/>
</dbReference>
<dbReference type="GO" id="GO:0016020">
    <property type="term" value="C:membrane"/>
    <property type="evidence" value="ECO:0007669"/>
    <property type="project" value="UniProtKB-SubCell"/>
</dbReference>
<dbReference type="Gene3D" id="1.20.120.1770">
    <property type="match status" value="1"/>
</dbReference>
<keyword evidence="2" id="KW-0813">Transport</keyword>
<evidence type="ECO:0000256" key="7">
    <source>
        <dbReference type="SAM" id="Phobius"/>
    </source>
</evidence>
<feature type="transmembrane region" description="Helical" evidence="7">
    <location>
        <begin position="20"/>
        <end position="40"/>
    </location>
</feature>
<keyword evidence="6 7" id="KW-0472">Membrane</keyword>
<dbReference type="AlphaFoldDB" id="A0AAV9N3Z5"/>
<evidence type="ECO:0000259" key="8">
    <source>
        <dbReference type="SMART" id="SM00665"/>
    </source>
</evidence>
<gene>
    <name evidence="9" type="ORF">LTR84_006890</name>
</gene>
<dbReference type="Proteomes" id="UP001358417">
    <property type="component" value="Unassembled WGS sequence"/>
</dbReference>
<keyword evidence="4" id="KW-0249">Electron transport</keyword>
<dbReference type="PANTHER" id="PTHR47797">
    <property type="entry name" value="DEHYDROGENASE, PUTATIVE (AFU_ORTHOLOGUE AFUA_8G05805)-RELATED"/>
    <property type="match status" value="1"/>
</dbReference>
<keyword evidence="5 7" id="KW-1133">Transmembrane helix</keyword>